<evidence type="ECO:0000313" key="2">
    <source>
        <dbReference type="EMBL" id="KAF2650466.1"/>
    </source>
</evidence>
<feature type="region of interest" description="Disordered" evidence="1">
    <location>
        <begin position="137"/>
        <end position="173"/>
    </location>
</feature>
<feature type="compositionally biased region" description="Basic residues" evidence="1">
    <location>
        <begin position="137"/>
        <end position="154"/>
    </location>
</feature>
<feature type="compositionally biased region" description="Acidic residues" evidence="1">
    <location>
        <begin position="158"/>
        <end position="168"/>
    </location>
</feature>
<name>A0A6A6SRP1_9PLEO</name>
<keyword evidence="3" id="KW-1185">Reference proteome</keyword>
<dbReference type="Proteomes" id="UP000799324">
    <property type="component" value="Unassembled WGS sequence"/>
</dbReference>
<feature type="non-terminal residue" evidence="2">
    <location>
        <position position="227"/>
    </location>
</feature>
<protein>
    <submittedName>
        <fullName evidence="2">Uncharacterized protein</fullName>
    </submittedName>
</protein>
<dbReference type="EMBL" id="MU004454">
    <property type="protein sequence ID" value="KAF2650466.1"/>
    <property type="molecule type" value="Genomic_DNA"/>
</dbReference>
<sequence>TDLPPPYTPHDTSQTTYTIHSTFIHTPLGPAYQLSSPLSTRGSPFRLRRLAPREVERALAGSTPIAFAKEDTLYEMFEPPLLGHAYECEVQIRGKRARCLPGVLVLRGGARGAGWRVVQRVGGGEREIMRMSMRSRSKRGHMLGRTRHLRRRRKTDGEGGEGEDEGEEGSQWKDSAGRVLATEHMQARSQQDGGGVVPVIELSKELDQTWREAVLSVWVARLWWAFG</sequence>
<dbReference type="AlphaFoldDB" id="A0A6A6SRP1"/>
<accession>A0A6A6SRP1</accession>
<evidence type="ECO:0000313" key="3">
    <source>
        <dbReference type="Proteomes" id="UP000799324"/>
    </source>
</evidence>
<dbReference type="OrthoDB" id="4196148at2759"/>
<gene>
    <name evidence="2" type="ORF">K491DRAFT_566563</name>
</gene>
<organism evidence="2 3">
    <name type="scientific">Lophiostoma macrostomum CBS 122681</name>
    <dbReference type="NCBI Taxonomy" id="1314788"/>
    <lineage>
        <taxon>Eukaryota</taxon>
        <taxon>Fungi</taxon>
        <taxon>Dikarya</taxon>
        <taxon>Ascomycota</taxon>
        <taxon>Pezizomycotina</taxon>
        <taxon>Dothideomycetes</taxon>
        <taxon>Pleosporomycetidae</taxon>
        <taxon>Pleosporales</taxon>
        <taxon>Lophiostomataceae</taxon>
        <taxon>Lophiostoma</taxon>
    </lineage>
</organism>
<proteinExistence type="predicted"/>
<evidence type="ECO:0000256" key="1">
    <source>
        <dbReference type="SAM" id="MobiDB-lite"/>
    </source>
</evidence>
<feature type="non-terminal residue" evidence="2">
    <location>
        <position position="1"/>
    </location>
</feature>
<reference evidence="2" key="1">
    <citation type="journal article" date="2020" name="Stud. Mycol.">
        <title>101 Dothideomycetes genomes: a test case for predicting lifestyles and emergence of pathogens.</title>
        <authorList>
            <person name="Haridas S."/>
            <person name="Albert R."/>
            <person name="Binder M."/>
            <person name="Bloem J."/>
            <person name="Labutti K."/>
            <person name="Salamov A."/>
            <person name="Andreopoulos B."/>
            <person name="Baker S."/>
            <person name="Barry K."/>
            <person name="Bills G."/>
            <person name="Bluhm B."/>
            <person name="Cannon C."/>
            <person name="Castanera R."/>
            <person name="Culley D."/>
            <person name="Daum C."/>
            <person name="Ezra D."/>
            <person name="Gonzalez J."/>
            <person name="Henrissat B."/>
            <person name="Kuo A."/>
            <person name="Liang C."/>
            <person name="Lipzen A."/>
            <person name="Lutzoni F."/>
            <person name="Magnuson J."/>
            <person name="Mondo S."/>
            <person name="Nolan M."/>
            <person name="Ohm R."/>
            <person name="Pangilinan J."/>
            <person name="Park H.-J."/>
            <person name="Ramirez L."/>
            <person name="Alfaro M."/>
            <person name="Sun H."/>
            <person name="Tritt A."/>
            <person name="Yoshinaga Y."/>
            <person name="Zwiers L.-H."/>
            <person name="Turgeon B."/>
            <person name="Goodwin S."/>
            <person name="Spatafora J."/>
            <person name="Crous P."/>
            <person name="Grigoriev I."/>
        </authorList>
    </citation>
    <scope>NUCLEOTIDE SEQUENCE</scope>
    <source>
        <strain evidence="2">CBS 122681</strain>
    </source>
</reference>